<dbReference type="AlphaFoldDB" id="A0A0E0PS34"/>
<dbReference type="Gramene" id="ORUFI05G29940.1">
    <property type="protein sequence ID" value="ORUFI05G29940.1"/>
    <property type="gene ID" value="ORUFI05G29940"/>
</dbReference>
<keyword evidence="3" id="KW-1185">Reference proteome</keyword>
<dbReference type="EnsemblPlants" id="ORUFI05G29940.1">
    <property type="protein sequence ID" value="ORUFI05G29940.1"/>
    <property type="gene ID" value="ORUFI05G29940"/>
</dbReference>
<organism evidence="2 3">
    <name type="scientific">Oryza rufipogon</name>
    <name type="common">Brownbeard rice</name>
    <name type="synonym">Asian wild rice</name>
    <dbReference type="NCBI Taxonomy" id="4529"/>
    <lineage>
        <taxon>Eukaryota</taxon>
        <taxon>Viridiplantae</taxon>
        <taxon>Streptophyta</taxon>
        <taxon>Embryophyta</taxon>
        <taxon>Tracheophyta</taxon>
        <taxon>Spermatophyta</taxon>
        <taxon>Magnoliopsida</taxon>
        <taxon>Liliopsida</taxon>
        <taxon>Poales</taxon>
        <taxon>Poaceae</taxon>
        <taxon>BOP clade</taxon>
        <taxon>Oryzoideae</taxon>
        <taxon>Oryzeae</taxon>
        <taxon>Oryzinae</taxon>
        <taxon>Oryza</taxon>
    </lineage>
</organism>
<feature type="compositionally biased region" description="Low complexity" evidence="1">
    <location>
        <begin position="57"/>
        <end position="69"/>
    </location>
</feature>
<accession>A0A0E0PS34</accession>
<evidence type="ECO:0000313" key="2">
    <source>
        <dbReference type="EnsemblPlants" id="ORUFI05G29940.1"/>
    </source>
</evidence>
<feature type="region of interest" description="Disordered" evidence="1">
    <location>
        <begin position="1"/>
        <end position="77"/>
    </location>
</feature>
<feature type="compositionally biased region" description="Basic and acidic residues" evidence="1">
    <location>
        <begin position="24"/>
        <end position="40"/>
    </location>
</feature>
<reference evidence="2" key="2">
    <citation type="submission" date="2015-06" db="UniProtKB">
        <authorList>
            <consortium name="EnsemblPlants"/>
        </authorList>
    </citation>
    <scope>IDENTIFICATION</scope>
</reference>
<name>A0A0E0PS34_ORYRU</name>
<proteinExistence type="predicted"/>
<sequence length="77" mass="7967">MGGSGANPEVGEGGRWRLTGGALGKKELKQQRRTHTESHKPRAQPAARLDPAQHYLADAAAASASASDAGDADRESS</sequence>
<protein>
    <submittedName>
        <fullName evidence="2">Uncharacterized protein</fullName>
    </submittedName>
</protein>
<evidence type="ECO:0000313" key="3">
    <source>
        <dbReference type="Proteomes" id="UP000008022"/>
    </source>
</evidence>
<dbReference type="HOGENOM" id="CLU_2642419_0_0_1"/>
<evidence type="ECO:0000256" key="1">
    <source>
        <dbReference type="SAM" id="MobiDB-lite"/>
    </source>
</evidence>
<dbReference type="Proteomes" id="UP000008022">
    <property type="component" value="Unassembled WGS sequence"/>
</dbReference>
<reference evidence="3" key="1">
    <citation type="submission" date="2013-06" db="EMBL/GenBank/DDBJ databases">
        <authorList>
            <person name="Zhao Q."/>
        </authorList>
    </citation>
    <scope>NUCLEOTIDE SEQUENCE</scope>
    <source>
        <strain evidence="3">cv. W1943</strain>
    </source>
</reference>